<evidence type="ECO:0000256" key="3">
    <source>
        <dbReference type="ARBA" id="ARBA00022692"/>
    </source>
</evidence>
<keyword evidence="7" id="KW-0175">Coiled coil</keyword>
<dbReference type="Pfam" id="PF00324">
    <property type="entry name" value="AA_permease"/>
    <property type="match status" value="1"/>
</dbReference>
<feature type="compositionally biased region" description="Basic and acidic residues" evidence="8">
    <location>
        <begin position="1057"/>
        <end position="1067"/>
    </location>
</feature>
<feature type="compositionally biased region" description="Basic and acidic residues" evidence="8">
    <location>
        <begin position="1"/>
        <end position="11"/>
    </location>
</feature>
<organism evidence="11 12">
    <name type="scientific">Purpureocillium lilacinum</name>
    <name type="common">Paecilomyces lilacinus</name>
    <dbReference type="NCBI Taxonomy" id="33203"/>
    <lineage>
        <taxon>Eukaryota</taxon>
        <taxon>Fungi</taxon>
        <taxon>Dikarya</taxon>
        <taxon>Ascomycota</taxon>
        <taxon>Pezizomycotina</taxon>
        <taxon>Sordariomycetes</taxon>
        <taxon>Hypocreomycetidae</taxon>
        <taxon>Hypocreales</taxon>
        <taxon>Ophiocordycipitaceae</taxon>
        <taxon>Purpureocillium</taxon>
    </lineage>
</organism>
<feature type="compositionally biased region" description="Basic and acidic residues" evidence="8">
    <location>
        <begin position="1038"/>
        <end position="1049"/>
    </location>
</feature>
<dbReference type="Proteomes" id="UP000245956">
    <property type="component" value="Unassembled WGS sequence"/>
</dbReference>
<comment type="caution">
    <text evidence="11">The sequence shown here is derived from an EMBL/GenBank/DDBJ whole genome shotgun (WGS) entry which is preliminary data.</text>
</comment>
<dbReference type="PANTHER" id="PTHR43341">
    <property type="entry name" value="AMINO ACID PERMEASE"/>
    <property type="match status" value="1"/>
</dbReference>
<feature type="transmembrane region" description="Helical" evidence="9">
    <location>
        <begin position="156"/>
        <end position="176"/>
    </location>
</feature>
<gene>
    <name evidence="11" type="ORF">PCL_09405</name>
</gene>
<feature type="region of interest" description="Disordered" evidence="8">
    <location>
        <begin position="611"/>
        <end position="676"/>
    </location>
</feature>
<proteinExistence type="predicted"/>
<feature type="compositionally biased region" description="Basic and acidic residues" evidence="8">
    <location>
        <begin position="1098"/>
        <end position="1117"/>
    </location>
</feature>
<evidence type="ECO:0000313" key="11">
    <source>
        <dbReference type="EMBL" id="PWI74129.1"/>
    </source>
</evidence>
<keyword evidence="4" id="KW-0029">Amino-acid transport</keyword>
<feature type="transmembrane region" description="Helical" evidence="9">
    <location>
        <begin position="129"/>
        <end position="150"/>
    </location>
</feature>
<evidence type="ECO:0000313" key="12">
    <source>
        <dbReference type="Proteomes" id="UP000245956"/>
    </source>
</evidence>
<feature type="transmembrane region" description="Helical" evidence="9">
    <location>
        <begin position="1304"/>
        <end position="1321"/>
    </location>
</feature>
<feature type="transmembrane region" description="Helical" evidence="9">
    <location>
        <begin position="1364"/>
        <end position="1382"/>
    </location>
</feature>
<comment type="subcellular location">
    <subcellularLocation>
        <location evidence="1">Membrane</location>
        <topology evidence="1">Multi-pass membrane protein</topology>
    </subcellularLocation>
</comment>
<keyword evidence="6 9" id="KW-0472">Membrane</keyword>
<accession>A0A2U3EHY5</accession>
<feature type="transmembrane region" description="Helical" evidence="9">
    <location>
        <begin position="45"/>
        <end position="65"/>
    </location>
</feature>
<feature type="domain" description="Amino acid permease/ SLC12A" evidence="10">
    <location>
        <begin position="42"/>
        <end position="509"/>
    </location>
</feature>
<feature type="region of interest" description="Disordered" evidence="8">
    <location>
        <begin position="1013"/>
        <end position="1117"/>
    </location>
</feature>
<dbReference type="PROSITE" id="PS00218">
    <property type="entry name" value="AMINO_ACID_PERMEASE_1"/>
    <property type="match status" value="1"/>
</dbReference>
<dbReference type="GO" id="GO:0016020">
    <property type="term" value="C:membrane"/>
    <property type="evidence" value="ECO:0007669"/>
    <property type="project" value="UniProtKB-SubCell"/>
</dbReference>
<dbReference type="GO" id="GO:0015171">
    <property type="term" value="F:amino acid transmembrane transporter activity"/>
    <property type="evidence" value="ECO:0007669"/>
    <property type="project" value="TreeGrafter"/>
</dbReference>
<sequence>MADSEEKEHRVVMGPATFVTGQETDGEEEGRHELKREMKPRHVQMFSIACAIGTGLIIGSGTALVRGGPGSLFVAYVMVGFAVFFVMTSLGEMAALLPMNKGFAGYASRMVDPAFGAQMSQFACGWNYFFKYVLATPTNLTGAGLIIRYWRPDLNVAIWITVFGVAIAIINSLHVSRLGETEFVLGCAKITIMTIMILSCFVISLGGGPNHDRSGFRYWSDPGAFAEYLAKGNLGRFLGFWACLCQSCFSYLGTEVVGMTFGETPNPRKNIPRAVKHTFWRITLFYVIGVLVLGMAVKPDSKDLKEATTKTTSASASPFVLAMTMAGIKIFPDFINACLLFFTCSAACTDVYCASRTLYGLARDGQAPKIFGKTLKNGNPIWAVMVSCLPVLMGYMNARTSSAVVFQYFVSLTTIFAVLNWMCVLLSYIAFRRALKAQNFNFDDLPYRAMGQPWGAYYALLITLAVCLFSGYDAFYPKFKPDQFVLKYLGNVLFVLNVLIWKYFKRTKRIKSSEVDLVTGRRAFEKTETDEPGWTRSIRNVARVSGGWWARPGARRTTCNVVFNIPMQRNKPPLGLVEEVAPMFGKSRPSKADDDRYRGYPLEWPTSDRWNPHYEVPRNSLENPNSNTPARRETPATPPECFDTGSRKQPAATARELPINAEDGVEGTEKRQHAELEAEEEGLADLSHWLETLGEIYMNNLDNRARWDPRWLNVTRRERYDGLRSASITILDYVAGDTGPRTALIAGKRHLAAALQSRPDNSEVRVVMVTDLSRFVMGALGQLFDMDPEFWFEHLANSGYAASDSQLKVANAVWMNWAERETRFRHQALPGVGQRTEWNSRRRAKSRTWAHLRWGRLGLMHYLGKKGFHEDEIERRLGDGRWIVERDITLDKNGLLMTERRLAKAKRASEKRNKKQPATTTAPEMPGRAKSTNVYRSYSTFEGLPKNVSAWRNRDLRVVAPEGVSYWSGMDHHGKRTVVLLLDPVRRMKHTKTGELTPALTFMPRAAEIESYSDEELWRGPSPEETYLDPPPPPFSKADLKRQKKEAIKQRLKSKKLRTDPEQEKDAFAASAPRESAFDDESVSAYTSDEEYDEDYEKELREDYADPKPHSRDRDYARKYSLPTDSLLRRQMSTISTEAMSDDQSLVTSILARLILDDFLQLLAEIRLQLDHLDNDISAELYGQLVESIGNSTRQNLSWMRATLQELRDWSDHLSSTVLIHAHSDITEELAELSLDVKALQARAEQTLNLLLSSMGLAQSSMVIDQTSGINKLTELAFFFVPISFITSVFSMQVSELTSTPPRIWTWGVALSTVVLSTYFIRSSLRSPSVRVAVLHCRATIISRFSSSQASSASRRLNTVGNRAIAKFLFFFICVVGILTTLVVVLSILFILLFGGLWLGTIATALYFIITRWPEPAVLVPCFLSLPLSGLGMYATWYWYDEITDWGEAVVEGSAYVMRRIFPDKWTLEKADDEDLAKEGVNTYARQALILAT</sequence>
<evidence type="ECO:0000256" key="5">
    <source>
        <dbReference type="ARBA" id="ARBA00022989"/>
    </source>
</evidence>
<feature type="transmembrane region" description="Helical" evidence="9">
    <location>
        <begin position="71"/>
        <end position="91"/>
    </location>
</feature>
<dbReference type="PANTHER" id="PTHR43341:SF9">
    <property type="entry name" value="DICARBOXYLIC AMINO ACID PERMEASE"/>
    <property type="match status" value="1"/>
</dbReference>
<dbReference type="GO" id="GO:0046873">
    <property type="term" value="F:metal ion transmembrane transporter activity"/>
    <property type="evidence" value="ECO:0007669"/>
    <property type="project" value="InterPro"/>
</dbReference>
<evidence type="ECO:0000256" key="8">
    <source>
        <dbReference type="SAM" id="MobiDB-lite"/>
    </source>
</evidence>
<feature type="transmembrane region" description="Helical" evidence="9">
    <location>
        <begin position="238"/>
        <end position="258"/>
    </location>
</feature>
<dbReference type="Gene3D" id="1.20.58.340">
    <property type="entry name" value="Magnesium transport protein CorA, transmembrane region"/>
    <property type="match status" value="1"/>
</dbReference>
<feature type="transmembrane region" description="Helical" evidence="9">
    <location>
        <begin position="279"/>
        <end position="297"/>
    </location>
</feature>
<evidence type="ECO:0000256" key="9">
    <source>
        <dbReference type="SAM" id="Phobius"/>
    </source>
</evidence>
<dbReference type="EMBL" id="LCWV01000004">
    <property type="protein sequence ID" value="PWI74129.1"/>
    <property type="molecule type" value="Genomic_DNA"/>
</dbReference>
<evidence type="ECO:0000256" key="4">
    <source>
        <dbReference type="ARBA" id="ARBA00022970"/>
    </source>
</evidence>
<keyword evidence="2" id="KW-0813">Transport</keyword>
<evidence type="ECO:0000256" key="7">
    <source>
        <dbReference type="SAM" id="Coils"/>
    </source>
</evidence>
<evidence type="ECO:0000256" key="6">
    <source>
        <dbReference type="ARBA" id="ARBA00023136"/>
    </source>
</evidence>
<feature type="transmembrane region" description="Helical" evidence="9">
    <location>
        <begin position="408"/>
        <end position="431"/>
    </location>
</feature>
<dbReference type="InterPro" id="IPR050524">
    <property type="entry name" value="APC_YAT"/>
</dbReference>
<dbReference type="InterPro" id="IPR004841">
    <property type="entry name" value="AA-permease/SLC12A_dom"/>
</dbReference>
<feature type="region of interest" description="Disordered" evidence="8">
    <location>
        <begin position="905"/>
        <end position="931"/>
    </location>
</feature>
<feature type="compositionally biased region" description="Acidic residues" evidence="8">
    <location>
        <begin position="1078"/>
        <end position="1097"/>
    </location>
</feature>
<feature type="transmembrane region" description="Helical" evidence="9">
    <location>
        <begin position="1417"/>
        <end position="1440"/>
    </location>
</feature>
<name>A0A2U3EHY5_PURLI</name>
<feature type="transmembrane region" description="Helical" evidence="9">
    <location>
        <begin position="484"/>
        <end position="504"/>
    </location>
</feature>
<keyword evidence="3 9" id="KW-0812">Transmembrane</keyword>
<feature type="compositionally biased region" description="Basic and acidic residues" evidence="8">
    <location>
        <begin position="667"/>
        <end position="676"/>
    </location>
</feature>
<feature type="transmembrane region" description="Helical" evidence="9">
    <location>
        <begin position="183"/>
        <end position="205"/>
    </location>
</feature>
<evidence type="ECO:0000259" key="10">
    <source>
        <dbReference type="Pfam" id="PF00324"/>
    </source>
</evidence>
<keyword evidence="5 9" id="KW-1133">Transmembrane helix</keyword>
<dbReference type="InterPro" id="IPR004840">
    <property type="entry name" value="Amino_acid_permease_CS"/>
</dbReference>
<feature type="transmembrane region" description="Helical" evidence="9">
    <location>
        <begin position="1388"/>
        <end position="1410"/>
    </location>
</feature>
<feature type="transmembrane region" description="Helical" evidence="9">
    <location>
        <begin position="454"/>
        <end position="472"/>
    </location>
</feature>
<protein>
    <recommendedName>
        <fullName evidence="10">Amino acid permease/ SLC12A domain-containing protein</fullName>
    </recommendedName>
</protein>
<feature type="region of interest" description="Disordered" evidence="8">
    <location>
        <begin position="1"/>
        <end position="31"/>
    </location>
</feature>
<dbReference type="Pfam" id="PF01544">
    <property type="entry name" value="CorA"/>
    <property type="match status" value="1"/>
</dbReference>
<evidence type="ECO:0000256" key="2">
    <source>
        <dbReference type="ARBA" id="ARBA00022448"/>
    </source>
</evidence>
<dbReference type="FunFam" id="1.20.1740.10:FF:000006">
    <property type="entry name" value="General amino acid permease"/>
    <property type="match status" value="1"/>
</dbReference>
<dbReference type="InterPro" id="IPR002523">
    <property type="entry name" value="MgTranspt_CorA/ZnTranspt_ZntB"/>
</dbReference>
<feature type="coiled-coil region" evidence="7">
    <location>
        <begin position="1223"/>
        <end position="1250"/>
    </location>
</feature>
<reference evidence="11 12" key="1">
    <citation type="journal article" date="2016" name="Front. Microbiol.">
        <title>Genome and transcriptome sequences reveal the specific parasitism of the nematophagous Purpureocillium lilacinum 36-1.</title>
        <authorList>
            <person name="Xie J."/>
            <person name="Li S."/>
            <person name="Mo C."/>
            <person name="Xiao X."/>
            <person name="Peng D."/>
            <person name="Wang G."/>
            <person name="Xiao Y."/>
        </authorList>
    </citation>
    <scope>NUCLEOTIDE SEQUENCE [LARGE SCALE GENOMIC DNA]</scope>
    <source>
        <strain evidence="11 12">36-1</strain>
    </source>
</reference>
<dbReference type="Gene3D" id="1.20.1740.10">
    <property type="entry name" value="Amino acid/polyamine transporter I"/>
    <property type="match status" value="1"/>
</dbReference>
<evidence type="ECO:0000256" key="1">
    <source>
        <dbReference type="ARBA" id="ARBA00004141"/>
    </source>
</evidence>